<evidence type="ECO:0000256" key="3">
    <source>
        <dbReference type="ARBA" id="ARBA00022692"/>
    </source>
</evidence>
<evidence type="ECO:0000259" key="7">
    <source>
        <dbReference type="Pfam" id="PF01061"/>
    </source>
</evidence>
<dbReference type="Proteomes" id="UP000436088">
    <property type="component" value="Unassembled WGS sequence"/>
</dbReference>
<dbReference type="GO" id="GO:0005886">
    <property type="term" value="C:plasma membrane"/>
    <property type="evidence" value="ECO:0007669"/>
    <property type="project" value="UniProtKB-ARBA"/>
</dbReference>
<comment type="subcellular location">
    <subcellularLocation>
        <location evidence="1">Membrane</location>
        <topology evidence="1">Multi-pass membrane protein</topology>
    </subcellularLocation>
</comment>
<evidence type="ECO:0000256" key="4">
    <source>
        <dbReference type="ARBA" id="ARBA00022989"/>
    </source>
</evidence>
<evidence type="ECO:0000313" key="9">
    <source>
        <dbReference type="Proteomes" id="UP000436088"/>
    </source>
</evidence>
<protein>
    <recommendedName>
        <fullName evidence="7">ABC-2 type transporter transmembrane domain-containing protein</fullName>
    </recommendedName>
</protein>
<dbReference type="Pfam" id="PF01061">
    <property type="entry name" value="ABC2_membrane"/>
    <property type="match status" value="1"/>
</dbReference>
<dbReference type="InterPro" id="IPR013525">
    <property type="entry name" value="ABC2_TM"/>
</dbReference>
<gene>
    <name evidence="8" type="ORF">F3Y22_tig00111427pilonHSYRG00227</name>
</gene>
<proteinExistence type="predicted"/>
<evidence type="ECO:0000256" key="1">
    <source>
        <dbReference type="ARBA" id="ARBA00004141"/>
    </source>
</evidence>
<sequence length="135" mass="15851">MYFTVAFLGMDNISSVQPFVATERVVMYRERFAGMYSYWAYALAQVAVKVPYLFIQTLLFGMIAYPMIGYYGSAYKVFWYFYAIFCTQLYFTFFGMLFVSLTPEVTIDGALSSFFYPLLNLFSNFLMPKPISYYY</sequence>
<keyword evidence="3 6" id="KW-0812">Transmembrane</keyword>
<evidence type="ECO:0000256" key="5">
    <source>
        <dbReference type="ARBA" id="ARBA00023136"/>
    </source>
</evidence>
<reference evidence="8" key="1">
    <citation type="submission" date="2019-09" db="EMBL/GenBank/DDBJ databases">
        <title>Draft genome information of white flower Hibiscus syriacus.</title>
        <authorList>
            <person name="Kim Y.-M."/>
        </authorList>
    </citation>
    <scope>NUCLEOTIDE SEQUENCE [LARGE SCALE GENOMIC DNA]</scope>
    <source>
        <strain evidence="8">YM2019G1</strain>
    </source>
</reference>
<dbReference type="PANTHER" id="PTHR19241">
    <property type="entry name" value="ATP-BINDING CASSETTE TRANSPORTER"/>
    <property type="match status" value="1"/>
</dbReference>
<evidence type="ECO:0000256" key="6">
    <source>
        <dbReference type="SAM" id="Phobius"/>
    </source>
</evidence>
<keyword evidence="5 6" id="KW-0472">Membrane</keyword>
<dbReference type="EMBL" id="VEPZ02001337">
    <property type="protein sequence ID" value="KAE8678268.1"/>
    <property type="molecule type" value="Genomic_DNA"/>
</dbReference>
<feature type="transmembrane region" description="Helical" evidence="6">
    <location>
        <begin position="42"/>
        <end position="65"/>
    </location>
</feature>
<comment type="caution">
    <text evidence="8">The sequence shown here is derived from an EMBL/GenBank/DDBJ whole genome shotgun (WGS) entry which is preliminary data.</text>
</comment>
<feature type="transmembrane region" description="Helical" evidence="6">
    <location>
        <begin position="77"/>
        <end position="99"/>
    </location>
</feature>
<evidence type="ECO:0000313" key="8">
    <source>
        <dbReference type="EMBL" id="KAE8678268.1"/>
    </source>
</evidence>
<feature type="transmembrane region" description="Helical" evidence="6">
    <location>
        <begin position="105"/>
        <end position="127"/>
    </location>
</feature>
<accession>A0A6A2XRP4</accession>
<keyword evidence="4 6" id="KW-1133">Transmembrane helix</keyword>
<dbReference type="GO" id="GO:0140359">
    <property type="term" value="F:ABC-type transporter activity"/>
    <property type="evidence" value="ECO:0007669"/>
    <property type="project" value="InterPro"/>
</dbReference>
<evidence type="ECO:0000256" key="2">
    <source>
        <dbReference type="ARBA" id="ARBA00022448"/>
    </source>
</evidence>
<name>A0A6A2XRP4_HIBSY</name>
<keyword evidence="2" id="KW-0813">Transport</keyword>
<dbReference type="AlphaFoldDB" id="A0A6A2XRP4"/>
<feature type="domain" description="ABC-2 type transporter transmembrane" evidence="7">
    <location>
        <begin position="1"/>
        <end position="130"/>
    </location>
</feature>
<organism evidence="8 9">
    <name type="scientific">Hibiscus syriacus</name>
    <name type="common">Rose of Sharon</name>
    <dbReference type="NCBI Taxonomy" id="106335"/>
    <lineage>
        <taxon>Eukaryota</taxon>
        <taxon>Viridiplantae</taxon>
        <taxon>Streptophyta</taxon>
        <taxon>Embryophyta</taxon>
        <taxon>Tracheophyta</taxon>
        <taxon>Spermatophyta</taxon>
        <taxon>Magnoliopsida</taxon>
        <taxon>eudicotyledons</taxon>
        <taxon>Gunneridae</taxon>
        <taxon>Pentapetalae</taxon>
        <taxon>rosids</taxon>
        <taxon>malvids</taxon>
        <taxon>Malvales</taxon>
        <taxon>Malvaceae</taxon>
        <taxon>Malvoideae</taxon>
        <taxon>Hibiscus</taxon>
    </lineage>
</organism>
<keyword evidence="9" id="KW-1185">Reference proteome</keyword>